<feature type="region of interest" description="Disordered" evidence="1">
    <location>
        <begin position="1"/>
        <end position="31"/>
    </location>
</feature>
<organism evidence="2 3">
    <name type="scientific">Phytophthora citrophthora</name>
    <dbReference type="NCBI Taxonomy" id="4793"/>
    <lineage>
        <taxon>Eukaryota</taxon>
        <taxon>Sar</taxon>
        <taxon>Stramenopiles</taxon>
        <taxon>Oomycota</taxon>
        <taxon>Peronosporomycetes</taxon>
        <taxon>Peronosporales</taxon>
        <taxon>Peronosporaceae</taxon>
        <taxon>Phytophthora</taxon>
    </lineage>
</organism>
<proteinExistence type="predicted"/>
<sequence>MLPEKAVDAEDAETKEDEAGTGGFSDGEDTGTGSVAGGAGLGFDCGSGAVISLPVALAFAFSRICFTLSPSFSSVGLNSIARSNASAASSYCSNAASAQALR</sequence>
<dbReference type="EMBL" id="JASMQC010000018">
    <property type="protein sequence ID" value="KAK1938195.1"/>
    <property type="molecule type" value="Genomic_DNA"/>
</dbReference>
<accession>A0AAD9LIZ1</accession>
<protein>
    <submittedName>
        <fullName evidence="2">Uncharacterized protein</fullName>
    </submittedName>
</protein>
<keyword evidence="3" id="KW-1185">Reference proteome</keyword>
<reference evidence="2" key="1">
    <citation type="submission" date="2023-08" db="EMBL/GenBank/DDBJ databases">
        <title>Reference Genome Resource for the Citrus Pathogen Phytophthora citrophthora.</title>
        <authorList>
            <person name="Moller H."/>
            <person name="Coetzee B."/>
            <person name="Rose L.J."/>
            <person name="Van Niekerk J.M."/>
        </authorList>
    </citation>
    <scope>NUCLEOTIDE SEQUENCE</scope>
    <source>
        <strain evidence="2">STE-U-9442</strain>
    </source>
</reference>
<gene>
    <name evidence="2" type="ORF">P3T76_009345</name>
</gene>
<dbReference type="Proteomes" id="UP001259832">
    <property type="component" value="Unassembled WGS sequence"/>
</dbReference>
<dbReference type="AlphaFoldDB" id="A0AAD9LIZ1"/>
<name>A0AAD9LIZ1_9STRA</name>
<evidence type="ECO:0000313" key="3">
    <source>
        <dbReference type="Proteomes" id="UP001259832"/>
    </source>
</evidence>
<evidence type="ECO:0000256" key="1">
    <source>
        <dbReference type="SAM" id="MobiDB-lite"/>
    </source>
</evidence>
<evidence type="ECO:0000313" key="2">
    <source>
        <dbReference type="EMBL" id="KAK1938195.1"/>
    </source>
</evidence>
<comment type="caution">
    <text evidence="2">The sequence shown here is derived from an EMBL/GenBank/DDBJ whole genome shotgun (WGS) entry which is preliminary data.</text>
</comment>